<evidence type="ECO:0000313" key="1">
    <source>
        <dbReference type="EMBL" id="MBO0134631.1"/>
    </source>
</evidence>
<dbReference type="InterPro" id="IPR036388">
    <property type="entry name" value="WH-like_DNA-bd_sf"/>
</dbReference>
<dbReference type="SUPFAM" id="SSF88659">
    <property type="entry name" value="Sigma3 and sigma4 domains of RNA polymerase sigma factors"/>
    <property type="match status" value="1"/>
</dbReference>
<dbReference type="InterPro" id="IPR013324">
    <property type="entry name" value="RNA_pol_sigma_r3/r4-like"/>
</dbReference>
<evidence type="ECO:0000313" key="2">
    <source>
        <dbReference type="Proteomes" id="UP000664699"/>
    </source>
</evidence>
<comment type="caution">
    <text evidence="1">The sequence shown here is derived from an EMBL/GenBank/DDBJ whole genome shotgun (WGS) entry which is preliminary data.</text>
</comment>
<proteinExistence type="predicted"/>
<keyword evidence="2" id="KW-1185">Reference proteome</keyword>
<dbReference type="Gene3D" id="1.10.10.10">
    <property type="entry name" value="Winged helix-like DNA-binding domain superfamily/Winged helix DNA-binding domain"/>
    <property type="match status" value="1"/>
</dbReference>
<dbReference type="Proteomes" id="UP000664699">
    <property type="component" value="Unassembled WGS sequence"/>
</dbReference>
<gene>
    <name evidence="1" type="ORF">JZX89_28210</name>
</gene>
<sequence length="262" mass="29502">MARPLKTESDGVVYARPPNVETQIDEALQLSVTDLRRRLQNTDRNDSSHLRSECLVHLVREGCRSGDQALMTAVLPILLGRCEANLRITVADGTIPDAANLRQEILDDLTELFVMDGSGDFPDELDFYECKFNKAFRALRIDAIRRAERRSKRSIEIAEMPELEVKSMPDAFEDAFARVSDAFKALPSQEWDAGREPILKAIEALPPDERDAVVLVHALGYKEESDDPEEETAATRCNCTGRTIRNRLTRAAAKLSRFKEDL</sequence>
<protein>
    <submittedName>
        <fullName evidence="1">Uncharacterized protein</fullName>
    </submittedName>
</protein>
<dbReference type="RefSeq" id="WP_207136107.1">
    <property type="nucleotide sequence ID" value="NZ_JAFLNA010000024.1"/>
</dbReference>
<accession>A0ABS3ERJ2</accession>
<organism evidence="1 2">
    <name type="scientific">Agrobacterium burrii</name>
    <dbReference type="NCBI Taxonomy" id="2815339"/>
    <lineage>
        <taxon>Bacteria</taxon>
        <taxon>Pseudomonadati</taxon>
        <taxon>Pseudomonadota</taxon>
        <taxon>Alphaproteobacteria</taxon>
        <taxon>Hyphomicrobiales</taxon>
        <taxon>Rhizobiaceae</taxon>
        <taxon>Rhizobium/Agrobacterium group</taxon>
        <taxon>Agrobacterium</taxon>
        <taxon>Agrobacterium tumefaciens complex</taxon>
    </lineage>
</organism>
<dbReference type="EMBL" id="JAFLNA010000024">
    <property type="protein sequence ID" value="MBO0134631.1"/>
    <property type="molecule type" value="Genomic_DNA"/>
</dbReference>
<name>A0ABS3ERJ2_9HYPH</name>
<reference evidence="1 2" key="1">
    <citation type="submission" date="2021-03" db="EMBL/GenBank/DDBJ databases">
        <title>Whole genome sequence of Agrobacterium sp. strain Rnr.</title>
        <authorList>
            <person name="Mafakheri H."/>
            <person name="Taghavi S.M."/>
            <person name="Nemanja K."/>
            <person name="Osdaghi E."/>
        </authorList>
    </citation>
    <scope>NUCLEOTIDE SEQUENCE [LARGE SCALE GENOMIC DNA]</scope>
    <source>
        <strain evidence="1 2">Rnr</strain>
    </source>
</reference>